<evidence type="ECO:0000256" key="1">
    <source>
        <dbReference type="SAM" id="MobiDB-lite"/>
    </source>
</evidence>
<feature type="non-terminal residue" evidence="3">
    <location>
        <position position="1"/>
    </location>
</feature>
<dbReference type="EMBL" id="CAJOAX010058971">
    <property type="protein sequence ID" value="CAF4337202.1"/>
    <property type="molecule type" value="Genomic_DNA"/>
</dbReference>
<dbReference type="AlphaFoldDB" id="A0A820KB43"/>
<dbReference type="Proteomes" id="UP000663823">
    <property type="component" value="Unassembled WGS sequence"/>
</dbReference>
<dbReference type="Pfam" id="PF12335">
    <property type="entry name" value="SBF2"/>
    <property type="match status" value="1"/>
</dbReference>
<organism evidence="3 4">
    <name type="scientific">Rotaria sordida</name>
    <dbReference type="NCBI Taxonomy" id="392033"/>
    <lineage>
        <taxon>Eukaryota</taxon>
        <taxon>Metazoa</taxon>
        <taxon>Spiralia</taxon>
        <taxon>Gnathifera</taxon>
        <taxon>Rotifera</taxon>
        <taxon>Eurotatoria</taxon>
        <taxon>Bdelloidea</taxon>
        <taxon>Philodinida</taxon>
        <taxon>Philodinidae</taxon>
        <taxon>Rotaria</taxon>
    </lineage>
</organism>
<evidence type="ECO:0000313" key="4">
    <source>
        <dbReference type="Proteomes" id="UP000663823"/>
    </source>
</evidence>
<accession>A0A820KB43</accession>
<evidence type="ECO:0000259" key="2">
    <source>
        <dbReference type="Pfam" id="PF12335"/>
    </source>
</evidence>
<name>A0A820KB43_9BILA</name>
<sequence length="100" mass="11383">KLSEEATQFIYTEIQRHAVWANMQFWEMSFYSDVQLQIRNLYLSHEDSNQTNIEVSIVTDSSSTDTVTHQGSITNESSNENSSHHNGPIIHEKTAIEIAA</sequence>
<proteinExistence type="predicted"/>
<protein>
    <recommendedName>
        <fullName evidence="2">SBF1/SBF2 domain-containing protein</fullName>
    </recommendedName>
</protein>
<feature type="region of interest" description="Disordered" evidence="1">
    <location>
        <begin position="60"/>
        <end position="100"/>
    </location>
</feature>
<feature type="compositionally biased region" description="Low complexity" evidence="1">
    <location>
        <begin position="75"/>
        <end position="86"/>
    </location>
</feature>
<feature type="non-terminal residue" evidence="3">
    <location>
        <position position="100"/>
    </location>
</feature>
<reference evidence="3" key="1">
    <citation type="submission" date="2021-02" db="EMBL/GenBank/DDBJ databases">
        <authorList>
            <person name="Nowell W R."/>
        </authorList>
    </citation>
    <scope>NUCLEOTIDE SEQUENCE</scope>
</reference>
<dbReference type="InterPro" id="IPR022096">
    <property type="entry name" value="SBF1/SBF2"/>
</dbReference>
<feature type="compositionally biased region" description="Basic and acidic residues" evidence="1">
    <location>
        <begin position="90"/>
        <end position="100"/>
    </location>
</feature>
<feature type="domain" description="SBF1/SBF2" evidence="2">
    <location>
        <begin position="1"/>
        <end position="78"/>
    </location>
</feature>
<evidence type="ECO:0000313" key="3">
    <source>
        <dbReference type="EMBL" id="CAF4337202.1"/>
    </source>
</evidence>
<gene>
    <name evidence="3" type="ORF">OTI717_LOCUS43142</name>
</gene>
<comment type="caution">
    <text evidence="3">The sequence shown here is derived from an EMBL/GenBank/DDBJ whole genome shotgun (WGS) entry which is preliminary data.</text>
</comment>